<dbReference type="Pfam" id="PF20719">
    <property type="entry name" value="Med16_C"/>
    <property type="match status" value="1"/>
</dbReference>
<feature type="domain" description="Mediator complex subunit Med16 N-terminal" evidence="10">
    <location>
        <begin position="188"/>
        <end position="536"/>
    </location>
</feature>
<comment type="subcellular location">
    <subcellularLocation>
        <location evidence="1 9">Nucleus</location>
    </subcellularLocation>
</comment>
<reference evidence="12" key="2">
    <citation type="submission" date="2021-01" db="EMBL/GenBank/DDBJ databases">
        <authorList>
            <person name="Schikora-Tamarit M.A."/>
        </authorList>
    </citation>
    <scope>NUCLEOTIDE SEQUENCE</scope>
    <source>
        <strain evidence="12">NCAIM Y.01608</strain>
    </source>
</reference>
<dbReference type="EMBL" id="JAEUBD010001468">
    <property type="protein sequence ID" value="KAH3661007.1"/>
    <property type="molecule type" value="Genomic_DNA"/>
</dbReference>
<gene>
    <name evidence="9" type="primary">MED16</name>
    <name evidence="12" type="ORF">OGATHE_005339</name>
</gene>
<keyword evidence="5 9" id="KW-0010">Activator</keyword>
<evidence type="ECO:0000313" key="12">
    <source>
        <dbReference type="EMBL" id="KAH3661007.1"/>
    </source>
</evidence>
<protein>
    <recommendedName>
        <fullName evidence="3 9">Mediator of RNA polymerase II transcription subunit 16</fullName>
    </recommendedName>
    <alternativeName>
        <fullName evidence="8 9">Mediator complex subunit 16</fullName>
    </alternativeName>
</protein>
<evidence type="ECO:0000256" key="2">
    <source>
        <dbReference type="ARBA" id="ARBA00006543"/>
    </source>
</evidence>
<proteinExistence type="inferred from homology"/>
<accession>A0A9P8NWQ4</accession>
<keyword evidence="13" id="KW-1185">Reference proteome</keyword>
<keyword evidence="7 9" id="KW-0539">Nucleus</keyword>
<evidence type="ECO:0000259" key="11">
    <source>
        <dbReference type="Pfam" id="PF20719"/>
    </source>
</evidence>
<dbReference type="GO" id="GO:0016592">
    <property type="term" value="C:mediator complex"/>
    <property type="evidence" value="ECO:0007669"/>
    <property type="project" value="InterPro"/>
</dbReference>
<evidence type="ECO:0000256" key="6">
    <source>
        <dbReference type="ARBA" id="ARBA00023163"/>
    </source>
</evidence>
<reference evidence="12" key="1">
    <citation type="journal article" date="2021" name="Open Biol.">
        <title>Shared evolutionary footprints suggest mitochondrial oxidative damage underlies multiple complex I losses in fungi.</title>
        <authorList>
            <person name="Schikora-Tamarit M.A."/>
            <person name="Marcet-Houben M."/>
            <person name="Nosek J."/>
            <person name="Gabaldon T."/>
        </authorList>
    </citation>
    <scope>NUCLEOTIDE SEQUENCE</scope>
    <source>
        <strain evidence="12">NCAIM Y.01608</strain>
    </source>
</reference>
<comment type="caution">
    <text evidence="12">The sequence shown here is derived from an EMBL/GenBank/DDBJ whole genome shotgun (WGS) entry which is preliminary data.</text>
</comment>
<evidence type="ECO:0000313" key="13">
    <source>
        <dbReference type="Proteomes" id="UP000788993"/>
    </source>
</evidence>
<evidence type="ECO:0000256" key="1">
    <source>
        <dbReference type="ARBA" id="ARBA00004123"/>
    </source>
</evidence>
<evidence type="ECO:0000259" key="10">
    <source>
        <dbReference type="Pfam" id="PF11635"/>
    </source>
</evidence>
<evidence type="ECO:0000256" key="3">
    <source>
        <dbReference type="ARBA" id="ARBA00019614"/>
    </source>
</evidence>
<organism evidence="12 13">
    <name type="scientific">Ogataea polymorpha</name>
    <dbReference type="NCBI Taxonomy" id="460523"/>
    <lineage>
        <taxon>Eukaryota</taxon>
        <taxon>Fungi</taxon>
        <taxon>Dikarya</taxon>
        <taxon>Ascomycota</taxon>
        <taxon>Saccharomycotina</taxon>
        <taxon>Pichiomycetes</taxon>
        <taxon>Pichiales</taxon>
        <taxon>Pichiaceae</taxon>
        <taxon>Ogataea</taxon>
    </lineage>
</organism>
<comment type="function">
    <text evidence="9">Component of the Mediator complex, a coactivator involved in the regulated transcription of nearly all RNA polymerase II-dependent genes. Mediator functions as a bridge to convey information from gene-specific regulatory proteins to the basal RNA polymerase II transcription machinery. Mediator is recruited to promoters by direct interactions with regulatory proteins and serves as a scaffold for the assembly of a functional preinitiation complex with RNA polymerase II and the general transcription factors.</text>
</comment>
<evidence type="ECO:0000256" key="7">
    <source>
        <dbReference type="ARBA" id="ARBA00023242"/>
    </source>
</evidence>
<comment type="similarity">
    <text evidence="2 9">Belongs to the Mediator complex subunit 16 family.</text>
</comment>
<dbReference type="InterPro" id="IPR021665">
    <property type="entry name" value="Mediator_Med16_N"/>
</dbReference>
<keyword evidence="4 9" id="KW-0805">Transcription regulation</keyword>
<sequence>MEGRKISDVLVRRAQNNVLNNQISWSRQGHLAYAAPHVGKHNLLMTYLECVDGQTWQLAPPTGFQIGSFGRVVGTKKYHYDHEDEQIPGADNLSKLTTVQFSNTGWDLFLSDSVGHVSICVTGIKRVPSNAPGHASAYPMATPSINQSPPSQNQGVQAAQYSRTSFNSFELLYSDSSFAPFPDLSTASKREGNQILSVKWLNIDKPVIVNSPAVKTQATQEAPVTNGCASKLGAAAQDAQGYYYTYTAHQYKPYGTMHPLATKQACIGVRKTGEICLWYQEDHGIEYKRAVGQLPIGDALLQHAAIGFARDGEVIVAVQVGKSLKLFEVVINWGFLIEAAKQLTKTPTYRVPDENRTPPKLDIRTVASMGLCSVDENASFCTGIQLVSPDFSQSTELELLLLFDNDRSLGSKSPISTIYRYQLRNLDMASVIHPMFGQIASDQNSVFESRKTYQCIFKKKLTFDEAIVCLELLNLELTIAVTLANGDIKLIDRQTFKIAQNIYNSDEARDDFGPTGPLLPDTVSCLTDAGFEFPRIQFQPQYTCISPNVCCCVALPWNETTLHIHSACTNASQSDAPPNRKGLLLATAAAIAFRHTNACYYGYSTDDLVATIRCELENAKNTRGDEYAYRLLMSIVQESQRAINLNVDVSSEQTDKMLQNQPLQRILTLQLSLGTELNWLRNKSGMIAWALVNLKFVTSSIMYTIHTIYSNMQRFAKKGLHVSDTLANARAREESIIAVLGVIRWCVDYIVWLNQELVELHGVFKSNNPKDVEQFLSKSVAIPLVLGKVPRSFLIFAISNIRRLFSFVQKFIEKNDPSLAALVTPDNPMGTFKSLESQLFADSQWTLTAPSVNQSQLGKAIVAHPTIEAYARLGSLINNSPITLHAFERFLLEADGPLRNMRLDQVTALAVEQQLICQGHVSKTFVEPLRKLCEVYDRVVLTNGSVDLVELYFYDVSWLNLGTREADTTDSKAREKRPALIEQTDHKFSNTYNRKLIQMNTYDGLILDMLRRQLLKPSEFIANPSAQQANGSGSRHGVNGSNASTTHTFMIRKCIRCGAVSSVNDTDVYFSSPTFIVNPVYQHYQRICFCGGAWANM</sequence>
<dbReference type="GO" id="GO:0045893">
    <property type="term" value="P:positive regulation of DNA-templated transcription"/>
    <property type="evidence" value="ECO:0007669"/>
    <property type="project" value="TreeGrafter"/>
</dbReference>
<evidence type="ECO:0000256" key="4">
    <source>
        <dbReference type="ARBA" id="ARBA00023015"/>
    </source>
</evidence>
<comment type="subunit">
    <text evidence="9">Component of the Mediator complex.</text>
</comment>
<dbReference type="PANTHER" id="PTHR13224:SF6">
    <property type="entry name" value="MEDIATOR OF RNA POLYMERASE II TRANSCRIPTION SUBUNIT 16"/>
    <property type="match status" value="1"/>
</dbReference>
<dbReference type="PANTHER" id="PTHR13224">
    <property type="entry name" value="THYROID HORMONE RECEPTOR-ASSOCIATED PROTEIN-RELATED"/>
    <property type="match status" value="1"/>
</dbReference>
<dbReference type="Pfam" id="PF11635">
    <property type="entry name" value="Med16_N"/>
    <property type="match status" value="1"/>
</dbReference>
<evidence type="ECO:0000256" key="5">
    <source>
        <dbReference type="ARBA" id="ARBA00023159"/>
    </source>
</evidence>
<dbReference type="InterPro" id="IPR048339">
    <property type="entry name" value="Mediator_Med16_C"/>
</dbReference>
<evidence type="ECO:0000256" key="8">
    <source>
        <dbReference type="ARBA" id="ARBA00032015"/>
    </source>
</evidence>
<dbReference type="AlphaFoldDB" id="A0A9P8NWQ4"/>
<evidence type="ECO:0000256" key="9">
    <source>
        <dbReference type="RuleBase" id="RU364149"/>
    </source>
</evidence>
<dbReference type="InterPro" id="IPR048338">
    <property type="entry name" value="Mediator_Med16"/>
</dbReference>
<name>A0A9P8NWQ4_9ASCO</name>
<keyword evidence="6 9" id="KW-0804">Transcription</keyword>
<feature type="domain" description="Mediator complex subunit 16 C-terminal" evidence="11">
    <location>
        <begin position="945"/>
        <end position="1096"/>
    </location>
</feature>
<dbReference type="Proteomes" id="UP000788993">
    <property type="component" value="Unassembled WGS sequence"/>
</dbReference>